<proteinExistence type="predicted"/>
<gene>
    <name evidence="3" type="ORF">FRC96_18885</name>
</gene>
<dbReference type="RefSeq" id="WP_146976832.1">
    <property type="nucleotide sequence ID" value="NZ_VOSL01000140.1"/>
</dbReference>
<dbReference type="OrthoDB" id="9851514at2"/>
<evidence type="ECO:0000256" key="2">
    <source>
        <dbReference type="SAM" id="SignalP"/>
    </source>
</evidence>
<sequence length="638" mass="62472">MQHHMKGWTIWIALVAMMSMAASGCGDTPTDDTPVNNAGEDAGDEDTGDEDAGDPGDTEDPEDVDEPDEDPVCEPNVCGADACGMVDNGCGEQMDCGECEEVCEPTVAECPANSCGLIDNGCGESMFCGECNCLDGVPAEETCGVCGLGARVCGEGENGPGTCDEPGVPGLVDENCQAILYVNPAGAEGSGAPDSPRSNLQLALNDAESRFPAIVVVAETTEEQAVTGPILIPNGVVVLGGYRAANWQRQLEGRTHIMTPTMAGDLEGLVAANITSPTVVENFNVRTANATTPGASTIGVKVQDSSELTLRRVDAIPGQPADGSHGQQGAAGNPGGPGGDGLIFNISGNWTSHMPNEGNGDGFANPECVGFAQNGKIGGRGYLLTSPTATPLLPTAGTPSGDSLGGQPGTSYSRGGRAGQPGATSSEHGSMGESGEVGGYFENGQWRSTGNGLTGGDGGHGQGGAGGGGSWKATSSNVYTGSAGGGGGSAGCGGKGGEGGGAGGASFGLVILNSTIVIDEGDFEGNGGANGGHGGAGGLGGEGGEGGFGTTEYCVDYDDCHPFHNFGGGRGGKGGNGANGGAGGGGAGGDSYGAYCAESTLTLEGGLSLEAGAGGLGGVSTGYSGPAGRSMESFGCDL</sequence>
<dbReference type="Proteomes" id="UP000321046">
    <property type="component" value="Unassembled WGS sequence"/>
</dbReference>
<feature type="compositionally biased region" description="Acidic residues" evidence="1">
    <location>
        <begin position="41"/>
        <end position="71"/>
    </location>
</feature>
<accession>A0A5C6X1F6</accession>
<protein>
    <recommendedName>
        <fullName evidence="5">PE-PGRS family protein</fullName>
    </recommendedName>
</protein>
<feature type="region of interest" description="Disordered" evidence="1">
    <location>
        <begin position="390"/>
        <end position="471"/>
    </location>
</feature>
<comment type="caution">
    <text evidence="3">The sequence shown here is derived from an EMBL/GenBank/DDBJ whole genome shotgun (WGS) entry which is preliminary data.</text>
</comment>
<evidence type="ECO:0000313" key="4">
    <source>
        <dbReference type="Proteomes" id="UP000321046"/>
    </source>
</evidence>
<evidence type="ECO:0000256" key="1">
    <source>
        <dbReference type="SAM" id="MobiDB-lite"/>
    </source>
</evidence>
<dbReference type="EMBL" id="VOSL01000140">
    <property type="protein sequence ID" value="TXD32065.1"/>
    <property type="molecule type" value="Genomic_DNA"/>
</dbReference>
<feature type="signal peptide" evidence="2">
    <location>
        <begin position="1"/>
        <end position="21"/>
    </location>
</feature>
<organism evidence="3 4">
    <name type="scientific">Lujinxingia vulgaris</name>
    <dbReference type="NCBI Taxonomy" id="2600176"/>
    <lineage>
        <taxon>Bacteria</taxon>
        <taxon>Deltaproteobacteria</taxon>
        <taxon>Bradymonadales</taxon>
        <taxon>Lujinxingiaceae</taxon>
        <taxon>Lujinxingia</taxon>
    </lineage>
</organism>
<dbReference type="AlphaFoldDB" id="A0A5C6X1F6"/>
<feature type="compositionally biased region" description="Low complexity" evidence="1">
    <location>
        <begin position="390"/>
        <end position="401"/>
    </location>
</feature>
<feature type="compositionally biased region" description="Gly residues" evidence="1">
    <location>
        <begin position="452"/>
        <end position="470"/>
    </location>
</feature>
<feature type="compositionally biased region" description="Low complexity" evidence="1">
    <location>
        <begin position="425"/>
        <end position="434"/>
    </location>
</feature>
<reference evidence="3 4" key="1">
    <citation type="submission" date="2019-08" db="EMBL/GenBank/DDBJ databases">
        <title>Bradymonadales sp. TMQ2.</title>
        <authorList>
            <person name="Liang Q."/>
        </authorList>
    </citation>
    <scope>NUCLEOTIDE SEQUENCE [LARGE SCALE GENOMIC DNA]</scope>
    <source>
        <strain evidence="3 4">TMQ2</strain>
    </source>
</reference>
<dbReference type="PROSITE" id="PS51257">
    <property type="entry name" value="PROKAR_LIPOPROTEIN"/>
    <property type="match status" value="1"/>
</dbReference>
<evidence type="ECO:0008006" key="5">
    <source>
        <dbReference type="Google" id="ProtNLM"/>
    </source>
</evidence>
<feature type="region of interest" description="Disordered" evidence="1">
    <location>
        <begin position="24"/>
        <end position="71"/>
    </location>
</feature>
<feature type="chain" id="PRO_5022909717" description="PE-PGRS family protein" evidence="2">
    <location>
        <begin position="22"/>
        <end position="638"/>
    </location>
</feature>
<feature type="compositionally biased region" description="Gly residues" evidence="1">
    <location>
        <begin position="332"/>
        <end position="341"/>
    </location>
</feature>
<keyword evidence="2" id="KW-0732">Signal</keyword>
<evidence type="ECO:0000313" key="3">
    <source>
        <dbReference type="EMBL" id="TXD32065.1"/>
    </source>
</evidence>
<feature type="region of interest" description="Disordered" evidence="1">
    <location>
        <begin position="316"/>
        <end position="361"/>
    </location>
</feature>
<name>A0A5C6X1F6_9DELT</name>